<evidence type="ECO:0000259" key="2">
    <source>
        <dbReference type="Pfam" id="PF22113"/>
    </source>
</evidence>
<dbReference type="RefSeq" id="WP_010652834.1">
    <property type="nucleotide sequence ID" value="NZ_CAAAHU010000002.1"/>
</dbReference>
<reference evidence="3 4" key="1">
    <citation type="submission" date="2015-11" db="EMBL/GenBank/DDBJ databases">
        <title>Genomic analysis of 38 Legionella species identifies large and diverse effector repertoires.</title>
        <authorList>
            <person name="Burstein D."/>
            <person name="Amaro F."/>
            <person name="Zusman T."/>
            <person name="Lifshitz Z."/>
            <person name="Cohen O."/>
            <person name="Gilbert J.A."/>
            <person name="Pupko T."/>
            <person name="Shuman H.A."/>
            <person name="Segal G."/>
        </authorList>
    </citation>
    <scope>NUCLEOTIDE SEQUENCE [LARGE SCALE GENOMIC DNA]</scope>
    <source>
        <strain evidence="3 4">ATCC 43878</strain>
    </source>
</reference>
<organism evidence="3 4">
    <name type="scientific">Legionella brunensis</name>
    <dbReference type="NCBI Taxonomy" id="29422"/>
    <lineage>
        <taxon>Bacteria</taxon>
        <taxon>Pseudomonadati</taxon>
        <taxon>Pseudomonadota</taxon>
        <taxon>Gammaproteobacteria</taxon>
        <taxon>Legionellales</taxon>
        <taxon>Legionellaceae</taxon>
        <taxon>Legionella</taxon>
    </lineage>
</organism>
<keyword evidence="1" id="KW-0732">Signal</keyword>
<evidence type="ECO:0000256" key="1">
    <source>
        <dbReference type="SAM" id="SignalP"/>
    </source>
</evidence>
<dbReference type="AlphaFoldDB" id="A0A0W0SDW6"/>
<gene>
    <name evidence="3" type="ORF">Lbru_1788</name>
</gene>
<dbReference type="STRING" id="29422.Lbru_1788"/>
<dbReference type="OrthoDB" id="9814800at2"/>
<name>A0A0W0SDW6_9GAMM</name>
<accession>A0A0W0SDW6</accession>
<dbReference type="EMBL" id="LNXV01000029">
    <property type="protein sequence ID" value="KTC81268.1"/>
    <property type="molecule type" value="Genomic_DNA"/>
</dbReference>
<protein>
    <recommendedName>
        <fullName evidence="2">Outer membrane cytochrome MtrC/MtrF-like domain-containing protein</fullName>
    </recommendedName>
</protein>
<dbReference type="Pfam" id="PF22113">
    <property type="entry name" value="Mtrc-MtrF_II-IV_dom"/>
    <property type="match status" value="1"/>
</dbReference>
<dbReference type="InterPro" id="IPR036280">
    <property type="entry name" value="Multihaem_cyt_sf"/>
</dbReference>
<evidence type="ECO:0000313" key="4">
    <source>
        <dbReference type="Proteomes" id="UP000054742"/>
    </source>
</evidence>
<feature type="domain" description="Outer membrane cytochrome MtrC/MtrF-like" evidence="2">
    <location>
        <begin position="71"/>
        <end position="263"/>
    </location>
</feature>
<dbReference type="SUPFAM" id="SSF48695">
    <property type="entry name" value="Multiheme cytochromes"/>
    <property type="match status" value="1"/>
</dbReference>
<keyword evidence="4" id="KW-1185">Reference proteome</keyword>
<dbReference type="Gene3D" id="3.90.10.10">
    <property type="entry name" value="Cytochrome C3"/>
    <property type="match status" value="2"/>
</dbReference>
<dbReference type="PATRIC" id="fig|29422.6.peg.1902"/>
<feature type="signal peptide" evidence="1">
    <location>
        <begin position="1"/>
        <end position="21"/>
    </location>
</feature>
<feature type="chain" id="PRO_5006911881" description="Outer membrane cytochrome MtrC/MtrF-like domain-containing protein" evidence="1">
    <location>
        <begin position="22"/>
        <end position="273"/>
    </location>
</feature>
<proteinExistence type="predicted"/>
<evidence type="ECO:0000313" key="3">
    <source>
        <dbReference type="EMBL" id="KTC81268.1"/>
    </source>
</evidence>
<sequence length="273" mass="30991">MKLSGALFAALAVLISLFVAAYYAPSHEQGGPTNWFNPVEWQRMASPGTLSKAHSFLSHNCNACHTPVRGVEAVNCITCHANDVALLQRQPTSFHADIGSCVECHSEHQGQNRRPTQMDHNAFVAIELKQLKKNAVKNEEQRLIFEQVQHYLEMNESPKQSPLINPHVSPAERTLQCTTCHQNEDKHFTLFGNNCSACHETSDWNIPEFIHPSPRSKDCSQCHQAPPSHYMEHFRMISRKVARKEHAQVDQCFMCHQTTAWTDIKGIGFYKHH</sequence>
<comment type="caution">
    <text evidence="3">The sequence shown here is derived from an EMBL/GenBank/DDBJ whole genome shotgun (WGS) entry which is preliminary data.</text>
</comment>
<dbReference type="InterPro" id="IPR054337">
    <property type="entry name" value="Mtrc-MtrF-like_dom_II/IV"/>
</dbReference>
<dbReference type="Proteomes" id="UP000054742">
    <property type="component" value="Unassembled WGS sequence"/>
</dbReference>